<dbReference type="OrthoDB" id="9797252at2"/>
<dbReference type="PANTHER" id="PTHR44942">
    <property type="entry name" value="METHYLTRANSF_11 DOMAIN-CONTAINING PROTEIN"/>
    <property type="match status" value="1"/>
</dbReference>
<organism evidence="4 5">
    <name type="scientific">Streptomyces mobaraensis</name>
    <name type="common">Streptoverticillium mobaraense</name>
    <dbReference type="NCBI Taxonomy" id="35621"/>
    <lineage>
        <taxon>Bacteria</taxon>
        <taxon>Bacillati</taxon>
        <taxon>Actinomycetota</taxon>
        <taxon>Actinomycetes</taxon>
        <taxon>Kitasatosporales</taxon>
        <taxon>Streptomycetaceae</taxon>
        <taxon>Streptomyces</taxon>
    </lineage>
</organism>
<evidence type="ECO:0000256" key="2">
    <source>
        <dbReference type="ARBA" id="ARBA00022679"/>
    </source>
</evidence>
<accession>A0A5N5WFH0</accession>
<keyword evidence="1 4" id="KW-0489">Methyltransferase</keyword>
<dbReference type="Proteomes" id="UP000327000">
    <property type="component" value="Unassembled WGS sequence"/>
</dbReference>
<dbReference type="InterPro" id="IPR041698">
    <property type="entry name" value="Methyltransf_25"/>
</dbReference>
<evidence type="ECO:0000313" key="4">
    <source>
        <dbReference type="EMBL" id="KAB7851148.1"/>
    </source>
</evidence>
<keyword evidence="2 4" id="KW-0808">Transferase</keyword>
<dbReference type="InterPro" id="IPR051052">
    <property type="entry name" value="Diverse_substrate_MTase"/>
</dbReference>
<keyword evidence="5" id="KW-1185">Reference proteome</keyword>
<evidence type="ECO:0000313" key="5">
    <source>
        <dbReference type="Proteomes" id="UP000327000"/>
    </source>
</evidence>
<dbReference type="EMBL" id="VOKX01000007">
    <property type="protein sequence ID" value="KAB7851148.1"/>
    <property type="molecule type" value="Genomic_DNA"/>
</dbReference>
<dbReference type="InterPro" id="IPR029063">
    <property type="entry name" value="SAM-dependent_MTases_sf"/>
</dbReference>
<feature type="domain" description="Methyltransferase" evidence="3">
    <location>
        <begin position="57"/>
        <end position="146"/>
    </location>
</feature>
<dbReference type="PANTHER" id="PTHR44942:SF4">
    <property type="entry name" value="METHYLTRANSFERASE TYPE 11 DOMAIN-CONTAINING PROTEIN"/>
    <property type="match status" value="1"/>
</dbReference>
<evidence type="ECO:0000256" key="1">
    <source>
        <dbReference type="ARBA" id="ARBA00022603"/>
    </source>
</evidence>
<name>A0A5N5WFH0_STRMB</name>
<dbReference type="RefSeq" id="WP_152262380.1">
    <property type="nucleotide sequence ID" value="NZ_VOKX01000007.1"/>
</dbReference>
<dbReference type="AlphaFoldDB" id="A0A5N5WFH0"/>
<protein>
    <submittedName>
        <fullName evidence="4">Class I SAM-dependent methyltransferase</fullName>
    </submittedName>
</protein>
<gene>
    <name evidence="4" type="ORF">FRZ00_03200</name>
</gene>
<sequence length="278" mass="31137">MTHRDEDGPGRPDRARRAVFGEAAEEYDAARPGYPAQLFADILEFARHGAEGRVEALEVGAGTGKATLAFAALGVSVTAIEPDPRMAAVLARHRADRPGITVRPGEFETWDPAGRRFDLLFSAQAWHWTDPEVRWSRARSVLRPGGALALFWNDWYITDEPLRRELAAVHDRFLPERPPHSILDERPRESVRGEHAWVTAELRADPAFTDLGHRVYSTTHERSTTGIAALLTSLSFYRAQPEDTRRRLLAEVARTVDAHGGRVDLMTTTALFLARTWN</sequence>
<comment type="caution">
    <text evidence="4">The sequence shown here is derived from an EMBL/GenBank/DDBJ whole genome shotgun (WGS) entry which is preliminary data.</text>
</comment>
<dbReference type="GO" id="GO:0032259">
    <property type="term" value="P:methylation"/>
    <property type="evidence" value="ECO:0007669"/>
    <property type="project" value="UniProtKB-KW"/>
</dbReference>
<proteinExistence type="predicted"/>
<dbReference type="SUPFAM" id="SSF53335">
    <property type="entry name" value="S-adenosyl-L-methionine-dependent methyltransferases"/>
    <property type="match status" value="1"/>
</dbReference>
<dbReference type="GO" id="GO:0008168">
    <property type="term" value="F:methyltransferase activity"/>
    <property type="evidence" value="ECO:0007669"/>
    <property type="project" value="UniProtKB-KW"/>
</dbReference>
<dbReference type="Gene3D" id="3.40.50.150">
    <property type="entry name" value="Vaccinia Virus protein VP39"/>
    <property type="match status" value="1"/>
</dbReference>
<dbReference type="CDD" id="cd02440">
    <property type="entry name" value="AdoMet_MTases"/>
    <property type="match status" value="1"/>
</dbReference>
<dbReference type="Pfam" id="PF13649">
    <property type="entry name" value="Methyltransf_25"/>
    <property type="match status" value="1"/>
</dbReference>
<evidence type="ECO:0000259" key="3">
    <source>
        <dbReference type="Pfam" id="PF13649"/>
    </source>
</evidence>
<reference evidence="4 5" key="1">
    <citation type="journal article" date="2019" name="Microb. Cell Fact.">
        <title>Exploring novel herbicidin analogues by transcriptional regulator overexpression and MS/MS molecular networking.</title>
        <authorList>
            <person name="Shi Y."/>
            <person name="Gu R."/>
            <person name="Li Y."/>
            <person name="Wang X."/>
            <person name="Ren W."/>
            <person name="Li X."/>
            <person name="Wang L."/>
            <person name="Xie Y."/>
            <person name="Hong B."/>
        </authorList>
    </citation>
    <scope>NUCLEOTIDE SEQUENCE [LARGE SCALE GENOMIC DNA]</scope>
    <source>
        <strain evidence="4 5">US-43</strain>
    </source>
</reference>